<protein>
    <submittedName>
        <fullName evidence="2">Uncharacterized protein</fullName>
    </submittedName>
</protein>
<name>A0A918WIT1_9BACT</name>
<dbReference type="AlphaFoldDB" id="A0A918WIT1"/>
<gene>
    <name evidence="2" type="ORF">GCM10007100_22770</name>
</gene>
<keyword evidence="1" id="KW-0472">Membrane</keyword>
<comment type="caution">
    <text evidence="2">The sequence shown here is derived from an EMBL/GenBank/DDBJ whole genome shotgun (WGS) entry which is preliminary data.</text>
</comment>
<evidence type="ECO:0000313" key="3">
    <source>
        <dbReference type="Proteomes" id="UP000644507"/>
    </source>
</evidence>
<keyword evidence="1" id="KW-0812">Transmembrane</keyword>
<reference evidence="2" key="1">
    <citation type="journal article" date="2014" name="Int. J. Syst. Evol. Microbiol.">
        <title>Complete genome sequence of Corynebacterium casei LMG S-19264T (=DSM 44701T), isolated from a smear-ripened cheese.</title>
        <authorList>
            <consortium name="US DOE Joint Genome Institute (JGI-PGF)"/>
            <person name="Walter F."/>
            <person name="Albersmeier A."/>
            <person name="Kalinowski J."/>
            <person name="Ruckert C."/>
        </authorList>
    </citation>
    <scope>NUCLEOTIDE SEQUENCE</scope>
    <source>
        <strain evidence="2">KCTC 12988</strain>
    </source>
</reference>
<proteinExistence type="predicted"/>
<dbReference type="RefSeq" id="WP_189570088.1">
    <property type="nucleotide sequence ID" value="NZ_BMXI01000009.1"/>
</dbReference>
<evidence type="ECO:0000313" key="2">
    <source>
        <dbReference type="EMBL" id="GHC55586.1"/>
    </source>
</evidence>
<organism evidence="2 3">
    <name type="scientific">Roseibacillus persicicus</name>
    <dbReference type="NCBI Taxonomy" id="454148"/>
    <lineage>
        <taxon>Bacteria</taxon>
        <taxon>Pseudomonadati</taxon>
        <taxon>Verrucomicrobiota</taxon>
        <taxon>Verrucomicrobiia</taxon>
        <taxon>Verrucomicrobiales</taxon>
        <taxon>Verrucomicrobiaceae</taxon>
        <taxon>Roseibacillus</taxon>
    </lineage>
</organism>
<keyword evidence="1" id="KW-1133">Transmembrane helix</keyword>
<evidence type="ECO:0000256" key="1">
    <source>
        <dbReference type="SAM" id="Phobius"/>
    </source>
</evidence>
<feature type="transmembrane region" description="Helical" evidence="1">
    <location>
        <begin position="12"/>
        <end position="32"/>
    </location>
</feature>
<reference evidence="2" key="2">
    <citation type="submission" date="2020-09" db="EMBL/GenBank/DDBJ databases">
        <authorList>
            <person name="Sun Q."/>
            <person name="Kim S."/>
        </authorList>
    </citation>
    <scope>NUCLEOTIDE SEQUENCE</scope>
    <source>
        <strain evidence="2">KCTC 12988</strain>
    </source>
</reference>
<dbReference type="EMBL" id="BMXI01000009">
    <property type="protein sequence ID" value="GHC55586.1"/>
    <property type="molecule type" value="Genomic_DNA"/>
</dbReference>
<accession>A0A918WIT1</accession>
<keyword evidence="3" id="KW-1185">Reference proteome</keyword>
<sequence>MARRASSKSSPTATIGIVVAVLLLLGGGYFLLNRKPAGFSSPPLPVEAFLNNANSLRGNVYSVEGRVNSIRPRDEAKFVHLRVEGSGPDQHIFVVVPNSLNTVNIEREQRYAVKVEIEKGGIPKTLDLIRL</sequence>
<dbReference type="Proteomes" id="UP000644507">
    <property type="component" value="Unassembled WGS sequence"/>
</dbReference>